<name>A0A3M2RRS3_9HYPO</name>
<dbReference type="PANTHER" id="PTHR42940:SF3">
    <property type="entry name" value="ALCOHOL DEHYDROGENASE 1-RELATED"/>
    <property type="match status" value="1"/>
</dbReference>
<keyword evidence="7" id="KW-0520">NAD</keyword>
<dbReference type="STRING" id="2010991.A0A3M2RRS3"/>
<sequence length="364" mass="38602">MGSQLNLVCRTIPVRQPEPGEAVVRLYYSGICRSDACFSIGPEPGYPKHDHIAGHEGIGRIVRAYDASLIGQLVAIRYLGSTCQSCSYCLRGLLTSCPFQLNAPKQVSGTFKEYATVPTSCLVHLPEALSNEGTDMLQYYTAALCSGSTALMALKGAKVGPEHVIVVVGVAGGIGNMVGMMAKQVRHAKVIGIDLSHKIDQLPPSSDQFGDIFLSVPTAVDAESKVEHANAIIEACRKLRGDSGVLRGADSVIICGSTPDAFRNVHDYVCDGGRIVCVGAPGGDTHLSVPVKDLIERNLKVSGNLMGGSQEALQVMEYIRSGQIQPDVTLVTLDDVPTQMQNMVDCRTMGKVVVAIQADSGGCL</sequence>
<accession>A0A3M2RRS3</accession>
<evidence type="ECO:0000256" key="7">
    <source>
        <dbReference type="ARBA" id="ARBA00023027"/>
    </source>
</evidence>
<evidence type="ECO:0000256" key="4">
    <source>
        <dbReference type="ARBA" id="ARBA00022723"/>
    </source>
</evidence>
<dbReference type="Pfam" id="PF08240">
    <property type="entry name" value="ADH_N"/>
    <property type="match status" value="1"/>
</dbReference>
<protein>
    <recommendedName>
        <fullName evidence="3">alcohol dehydrogenase</fullName>
        <ecNumber evidence="3">1.1.1.1</ecNumber>
    </recommendedName>
</protein>
<dbReference type="Gene3D" id="3.40.50.720">
    <property type="entry name" value="NAD(P)-binding Rossmann-like Domain"/>
    <property type="match status" value="1"/>
</dbReference>
<dbReference type="SUPFAM" id="SSF50129">
    <property type="entry name" value="GroES-like"/>
    <property type="match status" value="1"/>
</dbReference>
<dbReference type="PANTHER" id="PTHR42940">
    <property type="entry name" value="ALCOHOL DEHYDROGENASE 1-RELATED"/>
    <property type="match status" value="1"/>
</dbReference>
<comment type="cofactor">
    <cofactor evidence="1">
        <name>Zn(2+)</name>
        <dbReference type="ChEBI" id="CHEBI:29105"/>
    </cofactor>
</comment>
<comment type="caution">
    <text evidence="10">The sequence shown here is derived from an EMBL/GenBank/DDBJ whole genome shotgun (WGS) entry which is preliminary data.</text>
</comment>
<reference evidence="10 11" key="1">
    <citation type="submission" date="2017-06" db="EMBL/GenBank/DDBJ databases">
        <title>Comparative genomic analysis of Ambrosia Fusariam Clade fungi.</title>
        <authorList>
            <person name="Stajich J.E."/>
            <person name="Carrillo J."/>
            <person name="Kijimoto T."/>
            <person name="Eskalen A."/>
            <person name="O'Donnell K."/>
            <person name="Kasson M."/>
        </authorList>
    </citation>
    <scope>NUCLEOTIDE SEQUENCE [LARGE SCALE GENOMIC DNA]</scope>
    <source>
        <strain evidence="10">UCR3666</strain>
    </source>
</reference>
<feature type="domain" description="Alcohol dehydrogenase-like N-terminal" evidence="9">
    <location>
        <begin position="19"/>
        <end position="127"/>
    </location>
</feature>
<dbReference type="OrthoDB" id="1879366at2759"/>
<evidence type="ECO:0000256" key="2">
    <source>
        <dbReference type="ARBA" id="ARBA00008072"/>
    </source>
</evidence>
<proteinExistence type="inferred from homology"/>
<dbReference type="Gene3D" id="3.90.180.10">
    <property type="entry name" value="Medium-chain alcohol dehydrogenases, catalytic domain"/>
    <property type="match status" value="1"/>
</dbReference>
<keyword evidence="4" id="KW-0479">Metal-binding</keyword>
<dbReference type="InterPro" id="IPR013154">
    <property type="entry name" value="ADH-like_N"/>
</dbReference>
<dbReference type="InterPro" id="IPR036291">
    <property type="entry name" value="NAD(P)-bd_dom_sf"/>
</dbReference>
<evidence type="ECO:0000256" key="1">
    <source>
        <dbReference type="ARBA" id="ARBA00001947"/>
    </source>
</evidence>
<evidence type="ECO:0000259" key="8">
    <source>
        <dbReference type="Pfam" id="PF00107"/>
    </source>
</evidence>
<keyword evidence="6" id="KW-0560">Oxidoreductase</keyword>
<evidence type="ECO:0000256" key="6">
    <source>
        <dbReference type="ARBA" id="ARBA00023002"/>
    </source>
</evidence>
<comment type="similarity">
    <text evidence="2">Belongs to the zinc-containing alcohol dehydrogenase family.</text>
</comment>
<dbReference type="InterPro" id="IPR013149">
    <property type="entry name" value="ADH-like_C"/>
</dbReference>
<evidence type="ECO:0000256" key="5">
    <source>
        <dbReference type="ARBA" id="ARBA00022833"/>
    </source>
</evidence>
<dbReference type="SUPFAM" id="SSF51735">
    <property type="entry name" value="NAD(P)-binding Rossmann-fold domains"/>
    <property type="match status" value="1"/>
</dbReference>
<keyword evidence="11" id="KW-1185">Reference proteome</keyword>
<dbReference type="Proteomes" id="UP000277212">
    <property type="component" value="Unassembled WGS sequence"/>
</dbReference>
<dbReference type="GO" id="GO:0004022">
    <property type="term" value="F:alcohol dehydrogenase (NAD+) activity"/>
    <property type="evidence" value="ECO:0007669"/>
    <property type="project" value="UniProtKB-EC"/>
</dbReference>
<dbReference type="GO" id="GO:0046872">
    <property type="term" value="F:metal ion binding"/>
    <property type="evidence" value="ECO:0007669"/>
    <property type="project" value="UniProtKB-KW"/>
</dbReference>
<organism evidence="10 11">
    <name type="scientific">Fusarium kuroshium</name>
    <dbReference type="NCBI Taxonomy" id="2010991"/>
    <lineage>
        <taxon>Eukaryota</taxon>
        <taxon>Fungi</taxon>
        <taxon>Dikarya</taxon>
        <taxon>Ascomycota</taxon>
        <taxon>Pezizomycotina</taxon>
        <taxon>Sordariomycetes</taxon>
        <taxon>Hypocreomycetidae</taxon>
        <taxon>Hypocreales</taxon>
        <taxon>Nectriaceae</taxon>
        <taxon>Fusarium</taxon>
        <taxon>Fusarium solani species complex</taxon>
    </lineage>
</organism>
<feature type="domain" description="Alcohol dehydrogenase-like C-terminal" evidence="8">
    <location>
        <begin position="173"/>
        <end position="317"/>
    </location>
</feature>
<dbReference type="EC" id="1.1.1.1" evidence="3"/>
<evidence type="ECO:0000259" key="9">
    <source>
        <dbReference type="Pfam" id="PF08240"/>
    </source>
</evidence>
<evidence type="ECO:0000313" key="11">
    <source>
        <dbReference type="Proteomes" id="UP000277212"/>
    </source>
</evidence>
<dbReference type="AlphaFoldDB" id="A0A3M2RRS3"/>
<keyword evidence="5" id="KW-0862">Zinc</keyword>
<evidence type="ECO:0000313" key="10">
    <source>
        <dbReference type="EMBL" id="RMJ07964.1"/>
    </source>
</evidence>
<dbReference type="Pfam" id="PF00107">
    <property type="entry name" value="ADH_zinc_N"/>
    <property type="match status" value="1"/>
</dbReference>
<dbReference type="InterPro" id="IPR011032">
    <property type="entry name" value="GroES-like_sf"/>
</dbReference>
<dbReference type="GO" id="GO:0005737">
    <property type="term" value="C:cytoplasm"/>
    <property type="evidence" value="ECO:0007669"/>
    <property type="project" value="TreeGrafter"/>
</dbReference>
<evidence type="ECO:0000256" key="3">
    <source>
        <dbReference type="ARBA" id="ARBA00013190"/>
    </source>
</evidence>
<gene>
    <name evidence="10" type="ORF">CDV36_012439</name>
</gene>
<dbReference type="EMBL" id="NKUJ01000313">
    <property type="protein sequence ID" value="RMJ07964.1"/>
    <property type="molecule type" value="Genomic_DNA"/>
</dbReference>